<keyword evidence="2" id="KW-0812">Transmembrane</keyword>
<feature type="domain" description="PAS" evidence="4">
    <location>
        <begin position="314"/>
        <end position="384"/>
    </location>
</feature>
<dbReference type="Gene3D" id="3.30.450.20">
    <property type="entry name" value="PAS domain"/>
    <property type="match status" value="1"/>
</dbReference>
<comment type="caution">
    <text evidence="6">The sequence shown here is derived from an EMBL/GenBank/DDBJ whole genome shotgun (WGS) entry which is preliminary data.</text>
</comment>
<dbReference type="Pfam" id="PF00990">
    <property type="entry name" value="GGDEF"/>
    <property type="match status" value="1"/>
</dbReference>
<feature type="domain" description="GGDEF" evidence="5">
    <location>
        <begin position="470"/>
        <end position="592"/>
    </location>
</feature>
<dbReference type="CDD" id="cd01949">
    <property type="entry name" value="GGDEF"/>
    <property type="match status" value="1"/>
</dbReference>
<dbReference type="InterPro" id="IPR052163">
    <property type="entry name" value="DGC-Regulatory_Protein"/>
</dbReference>
<dbReference type="OrthoDB" id="9180959at2"/>
<accession>A0A063Y4W8</accession>
<dbReference type="FunFam" id="3.30.70.270:FF:000001">
    <property type="entry name" value="Diguanylate cyclase domain protein"/>
    <property type="match status" value="1"/>
</dbReference>
<evidence type="ECO:0000256" key="2">
    <source>
        <dbReference type="SAM" id="Phobius"/>
    </source>
</evidence>
<dbReference type="PROSITE" id="PS50112">
    <property type="entry name" value="PAS"/>
    <property type="match status" value="1"/>
</dbReference>
<dbReference type="NCBIfam" id="TIGR00254">
    <property type="entry name" value="GGDEF"/>
    <property type="match status" value="1"/>
</dbReference>
<dbReference type="PANTHER" id="PTHR46663">
    <property type="entry name" value="DIGUANYLATE CYCLASE DGCT-RELATED"/>
    <property type="match status" value="1"/>
</dbReference>
<dbReference type="RefSeq" id="WP_051632633.1">
    <property type="nucleotide sequence ID" value="NZ_JMSZ01000021.1"/>
</dbReference>
<protein>
    <submittedName>
        <fullName evidence="6">Sensory box/GGDEF family protein</fullName>
    </submittedName>
</protein>
<proteinExistence type="predicted"/>
<keyword evidence="3" id="KW-0732">Signal</keyword>
<feature type="signal peptide" evidence="3">
    <location>
        <begin position="1"/>
        <end position="23"/>
    </location>
</feature>
<dbReference type="STRING" id="267850.ADINL_1448"/>
<sequence length="592" mass="67031">MSFKHLLTCVLCTLVFGSTISHAEPDWTQQPVQMCVDPDWEPLEKLTPEGEFIGIAADLLRLIFERAALKVEIVQTADWNETLKKSQAGECDIIGLLNKTEARSQWLDFTRPYLIDPNVVVTRNEHPYISDLRQLSGKRVALPAGTSVYERVKRDYPAITLIPVDSEYEAFDLVDRGIADASIRALTVAAYTIRKEGWFNLKVAGEIPDYKNLLRIGVLKEHNSLLEQLDQAVGTLTETDINTAINQHIQIAMHYRQDWTMTLRVLVGAAALVSLLLAIGLLQFRAHRRLLQLKQTLENTLEDKNQIETRLRESEYFYRSLLDTAHEGIAVIQQDRLVYGNPRLAELTGYSLASLTNLPTFLELVAPADRGLIEQNYRKRLQGETAPQRYEVQLLRQDQSLLDVQVSGVVVDWYGQPATLNFVTDISKRKEAEREILHLANHDPLTGLANRRLLMDRLEQLLNQAQRYQHTLAVIFLDLDGFKPVNDRWGHEMGDQLLQAVAERLQSHLRNSDTLARIGGDEFVVLMPHAEQKAVSHVAEKLIQAIEQPFQLGDIEIRISTSLGVARYPQDGDSASALLQKADRAMYAHKSL</sequence>
<dbReference type="EMBL" id="JMSZ01000021">
    <property type="protein sequence ID" value="KDE39811.1"/>
    <property type="molecule type" value="Genomic_DNA"/>
</dbReference>
<comment type="cofactor">
    <cofactor evidence="1">
        <name>Mg(2+)</name>
        <dbReference type="ChEBI" id="CHEBI:18420"/>
    </cofactor>
</comment>
<dbReference type="NCBIfam" id="TIGR00229">
    <property type="entry name" value="sensory_box"/>
    <property type="match status" value="1"/>
</dbReference>
<dbReference type="AlphaFoldDB" id="A0A063Y4W8"/>
<dbReference type="Gene3D" id="3.40.190.10">
    <property type="entry name" value="Periplasmic binding protein-like II"/>
    <property type="match status" value="2"/>
</dbReference>
<dbReference type="InterPro" id="IPR000160">
    <property type="entry name" value="GGDEF_dom"/>
</dbReference>
<dbReference type="InterPro" id="IPR043128">
    <property type="entry name" value="Rev_trsase/Diguanyl_cyclase"/>
</dbReference>
<evidence type="ECO:0000259" key="4">
    <source>
        <dbReference type="PROSITE" id="PS50112"/>
    </source>
</evidence>
<dbReference type="SMART" id="SM00062">
    <property type="entry name" value="PBPb"/>
    <property type="match status" value="1"/>
</dbReference>
<gene>
    <name evidence="6" type="ORF">ADINL_1448</name>
</gene>
<dbReference type="SUPFAM" id="SSF55073">
    <property type="entry name" value="Nucleotide cyclase"/>
    <property type="match status" value="1"/>
</dbReference>
<feature type="chain" id="PRO_5001620370" evidence="3">
    <location>
        <begin position="24"/>
        <end position="592"/>
    </location>
</feature>
<reference evidence="6 7" key="1">
    <citation type="journal article" date="2005" name="Int. J. Syst. Evol. Microbiol.">
        <title>Nitrincola lacisaponensis gen. nov., sp. nov., a novel alkaliphilic bacterium isolated from an alkaline, saline lake.</title>
        <authorList>
            <person name="Dimitriu P.A."/>
            <person name="Shukla S.K."/>
            <person name="Conradt J."/>
            <person name="Marquez M.C."/>
            <person name="Ventosa A."/>
            <person name="Maglia A."/>
            <person name="Peyton B.M."/>
            <person name="Pinkart H.C."/>
            <person name="Mormile M.R."/>
        </authorList>
    </citation>
    <scope>NUCLEOTIDE SEQUENCE [LARGE SCALE GENOMIC DNA]</scope>
    <source>
        <strain evidence="6 7">4CA</strain>
    </source>
</reference>
<evidence type="ECO:0000256" key="1">
    <source>
        <dbReference type="ARBA" id="ARBA00001946"/>
    </source>
</evidence>
<feature type="transmembrane region" description="Helical" evidence="2">
    <location>
        <begin position="263"/>
        <end position="284"/>
    </location>
</feature>
<keyword evidence="2" id="KW-0472">Membrane</keyword>
<evidence type="ECO:0000313" key="7">
    <source>
        <dbReference type="Proteomes" id="UP000027318"/>
    </source>
</evidence>
<dbReference type="Gene3D" id="3.30.70.270">
    <property type="match status" value="1"/>
</dbReference>
<dbReference type="GO" id="GO:0003824">
    <property type="term" value="F:catalytic activity"/>
    <property type="evidence" value="ECO:0007669"/>
    <property type="project" value="UniProtKB-ARBA"/>
</dbReference>
<dbReference type="SMART" id="SM00267">
    <property type="entry name" value="GGDEF"/>
    <property type="match status" value="1"/>
</dbReference>
<keyword evidence="2" id="KW-1133">Transmembrane helix</keyword>
<dbReference type="InterPro" id="IPR035965">
    <property type="entry name" value="PAS-like_dom_sf"/>
</dbReference>
<organism evidence="6 7">
    <name type="scientific">Nitrincola lacisaponensis</name>
    <dbReference type="NCBI Taxonomy" id="267850"/>
    <lineage>
        <taxon>Bacteria</taxon>
        <taxon>Pseudomonadati</taxon>
        <taxon>Pseudomonadota</taxon>
        <taxon>Gammaproteobacteria</taxon>
        <taxon>Oceanospirillales</taxon>
        <taxon>Oceanospirillaceae</taxon>
        <taxon>Nitrincola</taxon>
    </lineage>
</organism>
<dbReference type="SUPFAM" id="SSF53850">
    <property type="entry name" value="Periplasmic binding protein-like II"/>
    <property type="match status" value="1"/>
</dbReference>
<dbReference type="InterPro" id="IPR000014">
    <property type="entry name" value="PAS"/>
</dbReference>
<dbReference type="InterPro" id="IPR001638">
    <property type="entry name" value="Solute-binding_3/MltF_N"/>
</dbReference>
<dbReference type="PATRIC" id="fig|267850.7.peg.1427"/>
<name>A0A063Y4W8_9GAMM</name>
<evidence type="ECO:0000256" key="3">
    <source>
        <dbReference type="SAM" id="SignalP"/>
    </source>
</evidence>
<dbReference type="CDD" id="cd13708">
    <property type="entry name" value="PBP2_BvgS_like_1"/>
    <property type="match status" value="1"/>
</dbReference>
<dbReference type="PANTHER" id="PTHR46663:SF3">
    <property type="entry name" value="SLL0267 PROTEIN"/>
    <property type="match status" value="1"/>
</dbReference>
<evidence type="ECO:0000259" key="5">
    <source>
        <dbReference type="PROSITE" id="PS50887"/>
    </source>
</evidence>
<dbReference type="Proteomes" id="UP000027318">
    <property type="component" value="Unassembled WGS sequence"/>
</dbReference>
<evidence type="ECO:0000313" key="6">
    <source>
        <dbReference type="EMBL" id="KDE39811.1"/>
    </source>
</evidence>
<dbReference type="PROSITE" id="PS50887">
    <property type="entry name" value="GGDEF"/>
    <property type="match status" value="1"/>
</dbReference>
<dbReference type="Pfam" id="PF00497">
    <property type="entry name" value="SBP_bac_3"/>
    <property type="match status" value="1"/>
</dbReference>
<dbReference type="SMART" id="SM00091">
    <property type="entry name" value="PAS"/>
    <property type="match status" value="1"/>
</dbReference>
<dbReference type="CDD" id="cd00130">
    <property type="entry name" value="PAS"/>
    <property type="match status" value="1"/>
</dbReference>
<dbReference type="Pfam" id="PF08447">
    <property type="entry name" value="PAS_3"/>
    <property type="match status" value="1"/>
</dbReference>
<dbReference type="InterPro" id="IPR029787">
    <property type="entry name" value="Nucleotide_cyclase"/>
</dbReference>
<keyword evidence="7" id="KW-1185">Reference proteome</keyword>
<dbReference type="InterPro" id="IPR013655">
    <property type="entry name" value="PAS_fold_3"/>
</dbReference>
<dbReference type="SUPFAM" id="SSF55785">
    <property type="entry name" value="PYP-like sensor domain (PAS domain)"/>
    <property type="match status" value="1"/>
</dbReference>